<dbReference type="Proteomes" id="UP000195897">
    <property type="component" value="Unassembled WGS sequence"/>
</dbReference>
<evidence type="ECO:0000256" key="5">
    <source>
        <dbReference type="ARBA" id="ARBA00024029"/>
    </source>
</evidence>
<dbReference type="SUPFAM" id="SSF102215">
    <property type="entry name" value="Creatininase"/>
    <property type="match status" value="1"/>
</dbReference>
<dbReference type="AlphaFoldDB" id="A0A1Y4L9M2"/>
<name>A0A1Y4L9M2_9FIRM</name>
<dbReference type="InterPro" id="IPR003785">
    <property type="entry name" value="Creatininase/forma_Hydrolase"/>
</dbReference>
<evidence type="ECO:0000256" key="4">
    <source>
        <dbReference type="ARBA" id="ARBA00022833"/>
    </source>
</evidence>
<dbReference type="InterPro" id="IPR024087">
    <property type="entry name" value="Creatininase-like_sf"/>
</dbReference>
<accession>A0A1Y4L9M2</accession>
<evidence type="ECO:0000256" key="2">
    <source>
        <dbReference type="ARBA" id="ARBA00022723"/>
    </source>
</evidence>
<dbReference type="Gene3D" id="3.40.50.10310">
    <property type="entry name" value="Creatininase"/>
    <property type="match status" value="1"/>
</dbReference>
<comment type="similarity">
    <text evidence="5">Belongs to the creatininase superfamily.</text>
</comment>
<comment type="cofactor">
    <cofactor evidence="1">
        <name>Zn(2+)</name>
        <dbReference type="ChEBI" id="CHEBI:29105"/>
    </cofactor>
</comment>
<evidence type="ECO:0000313" key="6">
    <source>
        <dbReference type="EMBL" id="OUP51491.1"/>
    </source>
</evidence>
<sequence length="313" mass="34491">MSELKKQTEFKLYKRDSVFFDQNTAPVNIDYAREVNDVAILPLGAIEQHGPHCPNGLDSFNAICLAQKVAEKSGATVLPCPMYGGHPYMHMGMPATIALNYETNMALIHDIIAGASNVGYNKFILLVAHGQDSSFIPAVHKLGMEGYFTVASTWYDFLGDNKDVLSDYMWHADEAETSMALSLYGDLVHMDLAIDGGGTTLVDGKWKKAPGEMSHPFQFYHFDGTFALMEKDDLDYGVIGNPTKASKEKGDALVEKVVEGYSAFIKDLLEKHPVGVNPLGFRNPLGFNGFNGGAYPTFDKDHDAKGRPLYYNK</sequence>
<keyword evidence="3" id="KW-0378">Hydrolase</keyword>
<evidence type="ECO:0000256" key="3">
    <source>
        <dbReference type="ARBA" id="ARBA00022801"/>
    </source>
</evidence>
<proteinExistence type="inferred from homology"/>
<dbReference type="EMBL" id="NFKK01000021">
    <property type="protein sequence ID" value="OUP51491.1"/>
    <property type="molecule type" value="Genomic_DNA"/>
</dbReference>
<dbReference type="PANTHER" id="PTHR35005:SF1">
    <property type="entry name" value="2-AMINO-5-FORMYLAMINO-6-RIBOSYLAMINOPYRIMIDIN-4(3H)-ONE 5'-MONOPHOSPHATE DEFORMYLASE"/>
    <property type="match status" value="1"/>
</dbReference>
<dbReference type="GO" id="GO:0009231">
    <property type="term" value="P:riboflavin biosynthetic process"/>
    <property type="evidence" value="ECO:0007669"/>
    <property type="project" value="TreeGrafter"/>
</dbReference>
<keyword evidence="4" id="KW-0862">Zinc</keyword>
<dbReference type="Pfam" id="PF02633">
    <property type="entry name" value="Creatininase"/>
    <property type="match status" value="1"/>
</dbReference>
<dbReference type="RefSeq" id="WP_087374397.1">
    <property type="nucleotide sequence ID" value="NZ_NFKK01000021.1"/>
</dbReference>
<protein>
    <recommendedName>
        <fullName evidence="8">Creatinine amidohydrolase</fullName>
    </recommendedName>
</protein>
<dbReference type="GO" id="GO:0046872">
    <property type="term" value="F:metal ion binding"/>
    <property type="evidence" value="ECO:0007669"/>
    <property type="project" value="UniProtKB-KW"/>
</dbReference>
<comment type="caution">
    <text evidence="6">The sequence shown here is derived from an EMBL/GenBank/DDBJ whole genome shotgun (WGS) entry which is preliminary data.</text>
</comment>
<reference evidence="7" key="1">
    <citation type="submission" date="2017-04" db="EMBL/GenBank/DDBJ databases">
        <title>Function of individual gut microbiota members based on whole genome sequencing of pure cultures obtained from chicken caecum.</title>
        <authorList>
            <person name="Medvecky M."/>
            <person name="Cejkova D."/>
            <person name="Polansky O."/>
            <person name="Karasova D."/>
            <person name="Kubasova T."/>
            <person name="Cizek A."/>
            <person name="Rychlik I."/>
        </authorList>
    </citation>
    <scope>NUCLEOTIDE SEQUENCE [LARGE SCALE GENOMIC DNA]</scope>
    <source>
        <strain evidence="7">An180</strain>
    </source>
</reference>
<keyword evidence="2" id="KW-0479">Metal-binding</keyword>
<evidence type="ECO:0000313" key="7">
    <source>
        <dbReference type="Proteomes" id="UP000195897"/>
    </source>
</evidence>
<evidence type="ECO:0000256" key="1">
    <source>
        <dbReference type="ARBA" id="ARBA00001947"/>
    </source>
</evidence>
<gene>
    <name evidence="6" type="ORF">B5F17_12770</name>
</gene>
<organism evidence="6 7">
    <name type="scientific">Butyricicoccus pullicaecorum</name>
    <dbReference type="NCBI Taxonomy" id="501571"/>
    <lineage>
        <taxon>Bacteria</taxon>
        <taxon>Bacillati</taxon>
        <taxon>Bacillota</taxon>
        <taxon>Clostridia</taxon>
        <taxon>Eubacteriales</taxon>
        <taxon>Butyricicoccaceae</taxon>
        <taxon>Butyricicoccus</taxon>
    </lineage>
</organism>
<evidence type="ECO:0008006" key="8">
    <source>
        <dbReference type="Google" id="ProtNLM"/>
    </source>
</evidence>
<dbReference type="PANTHER" id="PTHR35005">
    <property type="entry name" value="3-DEHYDRO-SCYLLO-INOSOSE HYDROLASE"/>
    <property type="match status" value="1"/>
</dbReference>
<dbReference type="GO" id="GO:0016811">
    <property type="term" value="F:hydrolase activity, acting on carbon-nitrogen (but not peptide) bonds, in linear amides"/>
    <property type="evidence" value="ECO:0007669"/>
    <property type="project" value="TreeGrafter"/>
</dbReference>